<comment type="caution">
    <text evidence="15">The sequence shown here is derived from an EMBL/GenBank/DDBJ whole genome shotgun (WGS) entry which is preliminary data.</text>
</comment>
<dbReference type="GO" id="GO:0004832">
    <property type="term" value="F:valine-tRNA ligase activity"/>
    <property type="evidence" value="ECO:0007669"/>
    <property type="project" value="UniProtKB-EC"/>
</dbReference>
<evidence type="ECO:0000256" key="10">
    <source>
        <dbReference type="ARBA" id="ARBA00029936"/>
    </source>
</evidence>
<dbReference type="InterPro" id="IPR009008">
    <property type="entry name" value="Val/Leu/Ile-tRNA-synth_edit"/>
</dbReference>
<proteinExistence type="inferred from homology"/>
<dbReference type="Gene3D" id="3.40.50.620">
    <property type="entry name" value="HUPs"/>
    <property type="match status" value="2"/>
</dbReference>
<feature type="compositionally biased region" description="Basic and acidic residues" evidence="12">
    <location>
        <begin position="12"/>
        <end position="32"/>
    </location>
</feature>
<dbReference type="Gene3D" id="1.10.730.10">
    <property type="entry name" value="Isoleucyl-tRNA Synthetase, Domain 1"/>
    <property type="match status" value="2"/>
</dbReference>
<keyword evidence="8 11" id="KW-0030">Aminoacyl-tRNA synthetase</keyword>
<dbReference type="PANTHER" id="PTHR11946">
    <property type="entry name" value="VALYL-TRNA SYNTHETASES"/>
    <property type="match status" value="1"/>
</dbReference>
<keyword evidence="6 11" id="KW-0067">ATP-binding</keyword>
<dbReference type="Proteomes" id="UP000318571">
    <property type="component" value="Chromosome 2"/>
</dbReference>
<dbReference type="PANTHER" id="PTHR11946:SF109">
    <property type="entry name" value="VALINE--TRNA LIGASE"/>
    <property type="match status" value="1"/>
</dbReference>
<organism evidence="15 16">
    <name type="scientific">Tigriopus californicus</name>
    <name type="common">Marine copepod</name>
    <dbReference type="NCBI Taxonomy" id="6832"/>
    <lineage>
        <taxon>Eukaryota</taxon>
        <taxon>Metazoa</taxon>
        <taxon>Ecdysozoa</taxon>
        <taxon>Arthropoda</taxon>
        <taxon>Crustacea</taxon>
        <taxon>Multicrustacea</taxon>
        <taxon>Hexanauplia</taxon>
        <taxon>Copepoda</taxon>
        <taxon>Harpacticoida</taxon>
        <taxon>Harpacticidae</taxon>
        <taxon>Tigriopus</taxon>
    </lineage>
</organism>
<dbReference type="Pfam" id="PF00133">
    <property type="entry name" value="tRNA-synt_1"/>
    <property type="match status" value="1"/>
</dbReference>
<feature type="domain" description="Methionyl/Valyl/Leucyl/Isoleucyl-tRNA synthetase anticodon-binding" evidence="14">
    <location>
        <begin position="810"/>
        <end position="962"/>
    </location>
</feature>
<dbReference type="AlphaFoldDB" id="A0A553P9Y8"/>
<dbReference type="PRINTS" id="PR00986">
    <property type="entry name" value="TRNASYNTHVAL"/>
</dbReference>
<dbReference type="SUPFAM" id="SSF52374">
    <property type="entry name" value="Nucleotidylyl transferase"/>
    <property type="match status" value="1"/>
</dbReference>
<dbReference type="InterPro" id="IPR002303">
    <property type="entry name" value="Valyl-tRNA_ligase"/>
</dbReference>
<keyword evidence="5 11" id="KW-0547">Nucleotide-binding</keyword>
<dbReference type="InterPro" id="IPR037118">
    <property type="entry name" value="Val-tRNA_synth_C_sf"/>
</dbReference>
<keyword evidence="4 11" id="KW-0436">Ligase</keyword>
<feature type="domain" description="Aminoacyl-tRNA synthetase class Ia" evidence="13">
    <location>
        <begin position="181"/>
        <end position="666"/>
    </location>
</feature>
<dbReference type="EMBL" id="VCGU01000005">
    <property type="protein sequence ID" value="TRY74507.1"/>
    <property type="molecule type" value="Genomic_DNA"/>
</dbReference>
<dbReference type="SUPFAM" id="SSF47323">
    <property type="entry name" value="Anticodon-binding domain of a subclass of class I aminoacyl-tRNA synthetases"/>
    <property type="match status" value="1"/>
</dbReference>
<dbReference type="STRING" id="6832.A0A553P9Y8"/>
<evidence type="ECO:0000256" key="8">
    <source>
        <dbReference type="ARBA" id="ARBA00023146"/>
    </source>
</evidence>
<dbReference type="CDD" id="cd00817">
    <property type="entry name" value="ValRS_core"/>
    <property type="match status" value="1"/>
</dbReference>
<name>A0A553P9Y8_TIGCA</name>
<dbReference type="EC" id="6.1.1.9" evidence="2"/>
<keyword evidence="7 11" id="KW-0648">Protein biosynthesis</keyword>
<dbReference type="Pfam" id="PF08264">
    <property type="entry name" value="Anticodon_1"/>
    <property type="match status" value="1"/>
</dbReference>
<dbReference type="InterPro" id="IPR014729">
    <property type="entry name" value="Rossmann-like_a/b/a_fold"/>
</dbReference>
<dbReference type="InterPro" id="IPR033705">
    <property type="entry name" value="Anticodon_Ia_Val"/>
</dbReference>
<dbReference type="InterPro" id="IPR036282">
    <property type="entry name" value="Glutathione-S-Trfase_C_sf"/>
</dbReference>
<dbReference type="GO" id="GO:0002161">
    <property type="term" value="F:aminoacyl-tRNA deacylase activity"/>
    <property type="evidence" value="ECO:0007669"/>
    <property type="project" value="InterPro"/>
</dbReference>
<reference evidence="15 16" key="1">
    <citation type="journal article" date="2018" name="Nat. Ecol. Evol.">
        <title>Genomic signatures of mitonuclear coevolution across populations of Tigriopus californicus.</title>
        <authorList>
            <person name="Barreto F.S."/>
            <person name="Watson E.T."/>
            <person name="Lima T.G."/>
            <person name="Willett C.S."/>
            <person name="Edmands S."/>
            <person name="Li W."/>
            <person name="Burton R.S."/>
        </authorList>
    </citation>
    <scope>NUCLEOTIDE SEQUENCE [LARGE SCALE GENOMIC DNA]</scope>
    <source>
        <strain evidence="15 16">San Diego</strain>
    </source>
</reference>
<dbReference type="InterPro" id="IPR013155">
    <property type="entry name" value="M/V/L/I-tRNA-synth_anticd-bd"/>
</dbReference>
<sequence length="1089" mass="122566">MGEDEQPVKSAKQLEKEAKKAAEKAAKLEKLRLKQVKQAAGEGPAPVAKAQAGPAGSAGQRDKPEKKKKKPALRAAKYEGHTPPGQKKDVSIPEYVEAAWYDWWEKSGFFKPEFGRKSVKDVPKQGVFSMVIPPPNVTGRLHLGHALTDAVEDCLTRWHRMKGKMTLWNPGCDHAGIATQMVEQYGASIYEQMRRFGCSVDWERAVFTMDPKMSKAVTEAFVRFHEDGSIYRANRLVNWSCTLRSAISDIEVEKKELPGRTMLSVPGYPNKIEFGVIVSFAYKFVDSDDEIVVATTRLETMLGDSAVAMVERDFGTGAVKITPAHDANDYEVGQRHKLPFITIFTDEGIVSEGCGEFSGMKRFDARLAVQEALDKKGLYRGTKDNPMVVPTCSRSKDIVEPLIKPQWYVKCDEMAQKATEAVKTKELKIIPEQFEKTWFSWMDGMRDWCISRQLWWGHRVPAYLVHVKGQPPADPTVNENWVSARDETEAKAKAAKNFKVDSSKITLKQDDDVLDTWFSSGLFPFAIFGWPDQTDDLDVFFPGSLLETGHDIIFFWVARMVFMAQKLTGKLPFKEVYLHAMVRDAHGRKMSKSLGNVIDPLDVINGITLEELYKTLETGNLDAKEIEKAKKGQKADYPDGIPQCGTDALRFALCSYTAQGRDINMDVLRVQGYRFFCNKLWNATKFAMMYLGAGFVPLKDAIKTLLPQKTGSKEGFTHKALPPLADMNSEATFSQMDSVLRDFPFLAGTNPSKVDVTAFAAIKESPSYWKYKDASGWYHRMNAMTEAERNQLPGAKGMISPLPAGLTQMDRWILSRLHAATKSTNEGFKLYNFPQSTTALYNFWLYELCDVYLEYLKPIFQGTDTRAILTARNVLYTCLDGGLRLISPFMPFISEELFQRLPRKSNDDPESITVMKYPETSEMNFHNAQVESQVEFVQKIVGVIRSTRSDYNLPNKIKTSVFLKIFDSSLAKDLAGYEDVIGSLASSNVVIAQDPPNKGCAIVTVSDKCSAHLVLEGFIEPEKEVEKQNKKKALLETQVEKLEKAMKVKDYVEKVPEGVRLKEKEKLEQNKTEILRLADAIKSLTAMIK</sequence>
<evidence type="ECO:0000256" key="5">
    <source>
        <dbReference type="ARBA" id="ARBA00022741"/>
    </source>
</evidence>
<dbReference type="PROSITE" id="PS00178">
    <property type="entry name" value="AA_TRNA_LIGASE_I"/>
    <property type="match status" value="1"/>
</dbReference>
<gene>
    <name evidence="15" type="ORF">TCAL_09188</name>
</gene>
<evidence type="ECO:0000313" key="15">
    <source>
        <dbReference type="EMBL" id="TRY74507.1"/>
    </source>
</evidence>
<dbReference type="InterPro" id="IPR009080">
    <property type="entry name" value="tRNAsynth_Ia_anticodon-bd"/>
</dbReference>
<evidence type="ECO:0000256" key="7">
    <source>
        <dbReference type="ARBA" id="ARBA00022917"/>
    </source>
</evidence>
<protein>
    <recommendedName>
        <fullName evidence="9">Valine--tRNA ligase</fullName>
        <ecNumber evidence="2">6.1.1.9</ecNumber>
    </recommendedName>
    <alternativeName>
        <fullName evidence="10">Valyl-tRNA synthetase</fullName>
    </alternativeName>
</protein>
<evidence type="ECO:0000256" key="4">
    <source>
        <dbReference type="ARBA" id="ARBA00022598"/>
    </source>
</evidence>
<evidence type="ECO:0000256" key="1">
    <source>
        <dbReference type="ARBA" id="ARBA00005594"/>
    </source>
</evidence>
<evidence type="ECO:0000259" key="14">
    <source>
        <dbReference type="Pfam" id="PF08264"/>
    </source>
</evidence>
<dbReference type="CDD" id="cd07962">
    <property type="entry name" value="Anticodon_Ia_Val"/>
    <property type="match status" value="1"/>
</dbReference>
<dbReference type="InterPro" id="IPR001412">
    <property type="entry name" value="aa-tRNA-synth_I_CS"/>
</dbReference>
<dbReference type="InterPro" id="IPR002300">
    <property type="entry name" value="aa-tRNA-synth_Ia"/>
</dbReference>
<dbReference type="OMA" id="LDTWMDS"/>
<dbReference type="GO" id="GO:0005829">
    <property type="term" value="C:cytosol"/>
    <property type="evidence" value="ECO:0007669"/>
    <property type="project" value="TreeGrafter"/>
</dbReference>
<keyword evidence="16" id="KW-1185">Reference proteome</keyword>
<evidence type="ECO:0000256" key="11">
    <source>
        <dbReference type="RuleBase" id="RU363035"/>
    </source>
</evidence>
<accession>A0A553P9Y8</accession>
<comment type="similarity">
    <text evidence="1 11">Belongs to the class-I aminoacyl-tRNA synthetase family.</text>
</comment>
<evidence type="ECO:0000259" key="13">
    <source>
        <dbReference type="Pfam" id="PF00133"/>
    </source>
</evidence>
<evidence type="ECO:0000256" key="3">
    <source>
        <dbReference type="ARBA" id="ARBA00022490"/>
    </source>
</evidence>
<dbReference type="GO" id="GO:0006438">
    <property type="term" value="P:valyl-tRNA aminoacylation"/>
    <property type="evidence" value="ECO:0007669"/>
    <property type="project" value="InterPro"/>
</dbReference>
<evidence type="ECO:0000313" key="16">
    <source>
        <dbReference type="Proteomes" id="UP000318571"/>
    </source>
</evidence>
<dbReference type="FunFam" id="3.40.50.620:FF:000078">
    <property type="entry name" value="Valine--tRNA ligase, mitochondrial"/>
    <property type="match status" value="1"/>
</dbReference>
<feature type="compositionally biased region" description="Basic and acidic residues" evidence="12">
    <location>
        <begin position="76"/>
        <end position="89"/>
    </location>
</feature>
<dbReference type="SUPFAM" id="SSF47616">
    <property type="entry name" value="GST C-terminal domain-like"/>
    <property type="match status" value="1"/>
</dbReference>
<dbReference type="SUPFAM" id="SSF50677">
    <property type="entry name" value="ValRS/IleRS/LeuRS editing domain"/>
    <property type="match status" value="1"/>
</dbReference>
<evidence type="ECO:0000256" key="9">
    <source>
        <dbReference type="ARBA" id="ARBA00024407"/>
    </source>
</evidence>
<evidence type="ECO:0000256" key="12">
    <source>
        <dbReference type="SAM" id="MobiDB-lite"/>
    </source>
</evidence>
<feature type="region of interest" description="Disordered" evidence="12">
    <location>
        <begin position="1"/>
        <end position="89"/>
    </location>
</feature>
<keyword evidence="3" id="KW-0963">Cytoplasm</keyword>
<dbReference type="Gene3D" id="1.10.287.380">
    <property type="entry name" value="Valyl-tRNA synthetase, C-terminal domain"/>
    <property type="match status" value="1"/>
</dbReference>
<dbReference type="GO" id="GO:0005524">
    <property type="term" value="F:ATP binding"/>
    <property type="evidence" value="ECO:0007669"/>
    <property type="project" value="UniProtKB-KW"/>
</dbReference>
<evidence type="ECO:0000256" key="6">
    <source>
        <dbReference type="ARBA" id="ARBA00022840"/>
    </source>
</evidence>
<evidence type="ECO:0000256" key="2">
    <source>
        <dbReference type="ARBA" id="ARBA00013169"/>
    </source>
</evidence>